<keyword evidence="2" id="KW-1185">Reference proteome</keyword>
<reference evidence="1 2" key="1">
    <citation type="submission" date="2013-04" db="EMBL/GenBank/DDBJ databases">
        <title>Hyphomonas sp. T24B3 Genome Sequencing.</title>
        <authorList>
            <person name="Lai Q."/>
            <person name="Shao Z."/>
        </authorList>
    </citation>
    <scope>NUCLEOTIDE SEQUENCE [LARGE SCALE GENOMIC DNA]</scope>
    <source>
        <strain evidence="1 2">T24B3</strain>
    </source>
</reference>
<dbReference type="EMBL" id="AWFB01000008">
    <property type="protein sequence ID" value="RAN34779.1"/>
    <property type="molecule type" value="Genomic_DNA"/>
</dbReference>
<protein>
    <submittedName>
        <fullName evidence="1">Uncharacterized protein</fullName>
    </submittedName>
</protein>
<accession>A0A062U201</accession>
<accession>A0A328JWX9</accession>
<proteinExistence type="predicted"/>
<gene>
    <name evidence="1" type="ORF">HY3_09780</name>
</gene>
<name>A0A062U201_9PROT</name>
<sequence length="36" mass="3686">MLFSLACLTGFMTLVCAPGLIAQARAKQGSSVEEAA</sequence>
<evidence type="ECO:0000313" key="2">
    <source>
        <dbReference type="Proteomes" id="UP000249123"/>
    </source>
</evidence>
<comment type="caution">
    <text evidence="1">The sequence shown here is derived from an EMBL/GenBank/DDBJ whole genome shotgun (WGS) entry which is preliminary data.</text>
</comment>
<dbReference type="AlphaFoldDB" id="A0A062U201"/>
<evidence type="ECO:0000313" key="1">
    <source>
        <dbReference type="EMBL" id="RAN34779.1"/>
    </source>
</evidence>
<dbReference type="Proteomes" id="UP000249123">
    <property type="component" value="Unassembled WGS sequence"/>
</dbReference>
<organism evidence="1 2">
    <name type="scientific">Hyphomonas pacifica</name>
    <dbReference type="NCBI Taxonomy" id="1280941"/>
    <lineage>
        <taxon>Bacteria</taxon>
        <taxon>Pseudomonadati</taxon>
        <taxon>Pseudomonadota</taxon>
        <taxon>Alphaproteobacteria</taxon>
        <taxon>Hyphomonadales</taxon>
        <taxon>Hyphomonadaceae</taxon>
        <taxon>Hyphomonas</taxon>
    </lineage>
</organism>